<name>A0A1I0AKA5_9FIRM</name>
<keyword evidence="1" id="KW-1133">Transmembrane helix</keyword>
<evidence type="ECO:0000313" key="3">
    <source>
        <dbReference type="Proteomes" id="UP000243819"/>
    </source>
</evidence>
<feature type="transmembrane region" description="Helical" evidence="1">
    <location>
        <begin position="28"/>
        <end position="46"/>
    </location>
</feature>
<dbReference type="RefSeq" id="WP_091350651.1">
    <property type="nucleotide sequence ID" value="NZ_FOIF01000023.1"/>
</dbReference>
<accession>A0A1I0AKA5</accession>
<protein>
    <submittedName>
        <fullName evidence="2">Uncharacterized protein</fullName>
    </submittedName>
</protein>
<gene>
    <name evidence="2" type="ORF">SAMN03080614_102319</name>
</gene>
<evidence type="ECO:0000313" key="2">
    <source>
        <dbReference type="EMBL" id="SES94787.1"/>
    </source>
</evidence>
<dbReference type="Proteomes" id="UP000243819">
    <property type="component" value="Unassembled WGS sequence"/>
</dbReference>
<dbReference type="STRING" id="1120990.SAMN03080614_102319"/>
<dbReference type="AlphaFoldDB" id="A0A1I0AKA5"/>
<dbReference type="EMBL" id="FOIF01000023">
    <property type="protein sequence ID" value="SES94787.1"/>
    <property type="molecule type" value="Genomic_DNA"/>
</dbReference>
<dbReference type="OrthoDB" id="2440830at2"/>
<keyword evidence="3" id="KW-1185">Reference proteome</keyword>
<reference evidence="3" key="1">
    <citation type="submission" date="2016-10" db="EMBL/GenBank/DDBJ databases">
        <authorList>
            <person name="Varghese N."/>
            <person name="Submissions S."/>
        </authorList>
    </citation>
    <scope>NUCLEOTIDE SEQUENCE [LARGE SCALE GENOMIC DNA]</scope>
    <source>
        <strain evidence="3">DSM 13577</strain>
    </source>
</reference>
<sequence>MVWQGMIILIFSTLVYFEGKKLLVAKNYWDLVVVMFFYLLAFYYTWSFAADREVFNPLEGINNLLEPIGKWLFIEFLGIS</sequence>
<proteinExistence type="predicted"/>
<evidence type="ECO:0000256" key="1">
    <source>
        <dbReference type="SAM" id="Phobius"/>
    </source>
</evidence>
<organism evidence="2 3">
    <name type="scientific">Anaerobranca gottschalkii DSM 13577</name>
    <dbReference type="NCBI Taxonomy" id="1120990"/>
    <lineage>
        <taxon>Bacteria</taxon>
        <taxon>Bacillati</taxon>
        <taxon>Bacillota</taxon>
        <taxon>Clostridia</taxon>
        <taxon>Eubacteriales</taxon>
        <taxon>Proteinivoracaceae</taxon>
        <taxon>Anaerobranca</taxon>
    </lineage>
</organism>
<keyword evidence="1" id="KW-0812">Transmembrane</keyword>
<keyword evidence="1" id="KW-0472">Membrane</keyword>